<evidence type="ECO:0000256" key="6">
    <source>
        <dbReference type="ARBA" id="ARBA00023303"/>
    </source>
</evidence>
<feature type="transmembrane region" description="Helical" evidence="10">
    <location>
        <begin position="21"/>
        <end position="39"/>
    </location>
</feature>
<evidence type="ECO:0000256" key="9">
    <source>
        <dbReference type="ARBA" id="ARBA00049940"/>
    </source>
</evidence>
<feature type="transmembrane region" description="Helical" evidence="10">
    <location>
        <begin position="59"/>
        <end position="77"/>
    </location>
</feature>
<evidence type="ECO:0000256" key="1">
    <source>
        <dbReference type="ARBA" id="ARBA00004651"/>
    </source>
</evidence>
<proteinExistence type="inferred from homology"/>
<name>A0ABN2UDR1_9MICC</name>
<dbReference type="Proteomes" id="UP001501461">
    <property type="component" value="Unassembled WGS sequence"/>
</dbReference>
<comment type="similarity">
    <text evidence="7 10">Belongs to the fluoride channel Fluc/FEX (TC 1.A.43) family.</text>
</comment>
<protein>
    <recommendedName>
        <fullName evidence="10">Fluoride-specific ion channel</fullName>
    </recommendedName>
</protein>
<evidence type="ECO:0000256" key="5">
    <source>
        <dbReference type="ARBA" id="ARBA00023136"/>
    </source>
</evidence>
<accession>A0ABN2UDR1</accession>
<keyword evidence="6" id="KW-0407">Ion channel</keyword>
<keyword evidence="3 10" id="KW-0812">Transmembrane</keyword>
<comment type="caution">
    <text evidence="11">The sequence shown here is derived from an EMBL/GenBank/DDBJ whole genome shotgun (WGS) entry which is preliminary data.</text>
</comment>
<evidence type="ECO:0000256" key="2">
    <source>
        <dbReference type="ARBA" id="ARBA00022475"/>
    </source>
</evidence>
<comment type="subcellular location">
    <subcellularLocation>
        <location evidence="1">Cell membrane</location>
        <topology evidence="1">Multi-pass membrane protein</topology>
    </subcellularLocation>
</comment>
<evidence type="ECO:0000313" key="11">
    <source>
        <dbReference type="EMBL" id="GAA2030491.1"/>
    </source>
</evidence>
<dbReference type="EMBL" id="BAAAMN010000013">
    <property type="protein sequence ID" value="GAA2030491.1"/>
    <property type="molecule type" value="Genomic_DNA"/>
</dbReference>
<keyword evidence="5 10" id="KW-0472">Membrane</keyword>
<evidence type="ECO:0000313" key="12">
    <source>
        <dbReference type="Proteomes" id="UP001501461"/>
    </source>
</evidence>
<keyword evidence="12" id="KW-1185">Reference proteome</keyword>
<dbReference type="Pfam" id="PF02537">
    <property type="entry name" value="CRCB"/>
    <property type="match status" value="1"/>
</dbReference>
<gene>
    <name evidence="11" type="ORF">GCM10009720_08310</name>
</gene>
<evidence type="ECO:0000256" key="4">
    <source>
        <dbReference type="ARBA" id="ARBA00022989"/>
    </source>
</evidence>
<reference evidence="11 12" key="1">
    <citation type="journal article" date="2019" name="Int. J. Syst. Evol. Microbiol.">
        <title>The Global Catalogue of Microorganisms (GCM) 10K type strain sequencing project: providing services to taxonomists for standard genome sequencing and annotation.</title>
        <authorList>
            <consortium name="The Broad Institute Genomics Platform"/>
            <consortium name="The Broad Institute Genome Sequencing Center for Infectious Disease"/>
            <person name="Wu L."/>
            <person name="Ma J."/>
        </authorList>
    </citation>
    <scope>NUCLEOTIDE SEQUENCE [LARGE SCALE GENOMIC DNA]</scope>
    <source>
        <strain evidence="11 12">JCM 13595</strain>
    </source>
</reference>
<evidence type="ECO:0000256" key="10">
    <source>
        <dbReference type="RuleBase" id="RU004340"/>
    </source>
</evidence>
<sequence>MSWNVSILNFVANRVPKPRPATLAAVAVGGALGAVARVFLPWPTWLDASLTALDPLPIVFINVIGAALLGLVTGYTGQRQVPEPWAKGITTGFLGAFTTMSALAVAFIGLTAGQAVFTAGSISQGVFVALVILVGLVAFLYATTMITLGTIKLGRHLAKDKP</sequence>
<comment type="function">
    <text evidence="9">Fluoride-specific ion channel. Important for reducing fluoride concentration in the cell, thus reducing its toxicity.</text>
</comment>
<organism evidence="11 12">
    <name type="scientific">Yaniella flava</name>
    <dbReference type="NCBI Taxonomy" id="287930"/>
    <lineage>
        <taxon>Bacteria</taxon>
        <taxon>Bacillati</taxon>
        <taxon>Actinomycetota</taxon>
        <taxon>Actinomycetes</taxon>
        <taxon>Micrococcales</taxon>
        <taxon>Micrococcaceae</taxon>
        <taxon>Yaniella</taxon>
    </lineage>
</organism>
<keyword evidence="2 10" id="KW-1003">Cell membrane</keyword>
<comment type="catalytic activity">
    <reaction evidence="8">
        <text>fluoride(in) = fluoride(out)</text>
        <dbReference type="Rhea" id="RHEA:76159"/>
        <dbReference type="ChEBI" id="CHEBI:17051"/>
    </reaction>
    <physiologicalReaction direction="left-to-right" evidence="8">
        <dbReference type="Rhea" id="RHEA:76160"/>
    </physiologicalReaction>
</comment>
<keyword evidence="6" id="KW-0813">Transport</keyword>
<feature type="transmembrane region" description="Helical" evidence="10">
    <location>
        <begin position="89"/>
        <end position="113"/>
    </location>
</feature>
<keyword evidence="6" id="KW-0406">Ion transport</keyword>
<keyword evidence="4 10" id="KW-1133">Transmembrane helix</keyword>
<evidence type="ECO:0000256" key="8">
    <source>
        <dbReference type="ARBA" id="ARBA00035585"/>
    </source>
</evidence>
<evidence type="ECO:0000256" key="3">
    <source>
        <dbReference type="ARBA" id="ARBA00022692"/>
    </source>
</evidence>
<dbReference type="InterPro" id="IPR003691">
    <property type="entry name" value="FluC"/>
</dbReference>
<evidence type="ECO:0000256" key="7">
    <source>
        <dbReference type="ARBA" id="ARBA00035120"/>
    </source>
</evidence>
<feature type="transmembrane region" description="Helical" evidence="10">
    <location>
        <begin position="125"/>
        <end position="151"/>
    </location>
</feature>